<feature type="compositionally biased region" description="Polar residues" evidence="1">
    <location>
        <begin position="21"/>
        <end position="43"/>
    </location>
</feature>
<comment type="caution">
    <text evidence="2">The sequence shown here is derived from an EMBL/GenBank/DDBJ whole genome shotgun (WGS) entry which is preliminary data.</text>
</comment>
<name>A0ABR0JVZ5_9EURO</name>
<accession>A0ABR0JVZ5</accession>
<keyword evidence="3" id="KW-1185">Reference proteome</keyword>
<sequence>MARRSPSTPKTPKQIHHERSSISTPSSGRAPNPSGKVTKSVTPKTRRKPDGTKRPVAHGTTRTLRSSNKQQMAPIIAGSFGSSSSFLSDAWMLDEAQSNTQLVNGELVVADAIAPEPRGQEEPQEPTVADQMLAGLKLETEEPKPDDKQKRTQFFRRISVLFDGDLENKKMQTLRAFLDTGSLHSLIFESGLNELECRFSPFGKAKYLYSVENRRFSVIGKKELMFKYRGKDKEHSTNVYILKDPPDGTESSFDILLGREHLVTANAVQVNTDVVGETFQVSHNAPSHRHLKPNC</sequence>
<protein>
    <submittedName>
        <fullName evidence="2">Uncharacterized protein</fullName>
    </submittedName>
</protein>
<dbReference type="Proteomes" id="UP001345013">
    <property type="component" value="Unassembled WGS sequence"/>
</dbReference>
<reference evidence="2 3" key="1">
    <citation type="submission" date="2023-08" db="EMBL/GenBank/DDBJ databases">
        <title>Black Yeasts Isolated from many extreme environments.</title>
        <authorList>
            <person name="Coleine C."/>
            <person name="Stajich J.E."/>
            <person name="Selbmann L."/>
        </authorList>
    </citation>
    <scope>NUCLEOTIDE SEQUENCE [LARGE SCALE GENOMIC DNA]</scope>
    <source>
        <strain evidence="2 3">CCFEE 5885</strain>
    </source>
</reference>
<evidence type="ECO:0000313" key="3">
    <source>
        <dbReference type="Proteomes" id="UP001345013"/>
    </source>
</evidence>
<feature type="compositionally biased region" description="Polar residues" evidence="1">
    <location>
        <begin position="1"/>
        <end position="11"/>
    </location>
</feature>
<feature type="region of interest" description="Disordered" evidence="1">
    <location>
        <begin position="1"/>
        <end position="71"/>
    </location>
</feature>
<feature type="compositionally biased region" description="Polar residues" evidence="1">
    <location>
        <begin position="60"/>
        <end position="71"/>
    </location>
</feature>
<dbReference type="EMBL" id="JAVRRG010000258">
    <property type="protein sequence ID" value="KAK5075670.1"/>
    <property type="molecule type" value="Genomic_DNA"/>
</dbReference>
<evidence type="ECO:0000256" key="1">
    <source>
        <dbReference type="SAM" id="MobiDB-lite"/>
    </source>
</evidence>
<gene>
    <name evidence="2" type="ORF">LTR24_009984</name>
</gene>
<proteinExistence type="predicted"/>
<dbReference type="CDD" id="cd00303">
    <property type="entry name" value="retropepsin_like"/>
    <property type="match status" value="1"/>
</dbReference>
<organism evidence="2 3">
    <name type="scientific">Lithohypha guttulata</name>
    <dbReference type="NCBI Taxonomy" id="1690604"/>
    <lineage>
        <taxon>Eukaryota</taxon>
        <taxon>Fungi</taxon>
        <taxon>Dikarya</taxon>
        <taxon>Ascomycota</taxon>
        <taxon>Pezizomycotina</taxon>
        <taxon>Eurotiomycetes</taxon>
        <taxon>Chaetothyriomycetidae</taxon>
        <taxon>Chaetothyriales</taxon>
        <taxon>Trichomeriaceae</taxon>
        <taxon>Lithohypha</taxon>
    </lineage>
</organism>
<evidence type="ECO:0000313" key="2">
    <source>
        <dbReference type="EMBL" id="KAK5075670.1"/>
    </source>
</evidence>